<dbReference type="WBParaSite" id="PS1159_v2.g8235.t1">
    <property type="protein sequence ID" value="PS1159_v2.g8235.t1"/>
    <property type="gene ID" value="PS1159_v2.g8235"/>
</dbReference>
<accession>A0AC35GT88</accession>
<organism evidence="1 2">
    <name type="scientific">Panagrolaimus sp. PS1159</name>
    <dbReference type="NCBI Taxonomy" id="55785"/>
    <lineage>
        <taxon>Eukaryota</taxon>
        <taxon>Metazoa</taxon>
        <taxon>Ecdysozoa</taxon>
        <taxon>Nematoda</taxon>
        <taxon>Chromadorea</taxon>
        <taxon>Rhabditida</taxon>
        <taxon>Tylenchina</taxon>
        <taxon>Panagrolaimomorpha</taxon>
        <taxon>Panagrolaimoidea</taxon>
        <taxon>Panagrolaimidae</taxon>
        <taxon>Panagrolaimus</taxon>
    </lineage>
</organism>
<sequence>MSSTAATTMEALNSDLKKTLRDFMEQTKDGENQHFDAVLSKISSTLTFCQALTNENAQLLKSNNSLKSTHDRLVHGIAEINVCDQDLQAENIQLKQENGELKASNNDLVKKVVELVQTCEMKEAEKQSLEQKVFELEGVFEFIQTCEAEKKALEQKVVELEGLVSSYEAAAAVGQQDEKN</sequence>
<name>A0AC35GT88_9BILA</name>
<dbReference type="Proteomes" id="UP000887580">
    <property type="component" value="Unplaced"/>
</dbReference>
<reference evidence="2" key="1">
    <citation type="submission" date="2022-11" db="UniProtKB">
        <authorList>
            <consortium name="WormBaseParasite"/>
        </authorList>
    </citation>
    <scope>IDENTIFICATION</scope>
</reference>
<proteinExistence type="predicted"/>
<evidence type="ECO:0000313" key="1">
    <source>
        <dbReference type="Proteomes" id="UP000887580"/>
    </source>
</evidence>
<protein>
    <submittedName>
        <fullName evidence="2">Uncharacterized protein</fullName>
    </submittedName>
</protein>
<evidence type="ECO:0000313" key="2">
    <source>
        <dbReference type="WBParaSite" id="PS1159_v2.g8235.t1"/>
    </source>
</evidence>